<accession>A0A0D2VKU1</accession>
<feature type="non-terminal residue" evidence="1">
    <location>
        <position position="1"/>
    </location>
</feature>
<evidence type="ECO:0000313" key="1">
    <source>
        <dbReference type="EMBL" id="KJE90672.1"/>
    </source>
</evidence>
<reference evidence="2" key="1">
    <citation type="submission" date="2011-02" db="EMBL/GenBank/DDBJ databases">
        <title>The Genome Sequence of Capsaspora owczarzaki ATCC 30864.</title>
        <authorList>
            <person name="Russ C."/>
            <person name="Cuomo C."/>
            <person name="Burger G."/>
            <person name="Gray M.W."/>
            <person name="Holland P.W.H."/>
            <person name="King N."/>
            <person name="Lang F.B.F."/>
            <person name="Roger A.J."/>
            <person name="Ruiz-Trillo I."/>
            <person name="Young S.K."/>
            <person name="Zeng Q."/>
            <person name="Gargeya S."/>
            <person name="Alvarado L."/>
            <person name="Berlin A."/>
            <person name="Chapman S.B."/>
            <person name="Chen Z."/>
            <person name="Freedman E."/>
            <person name="Gellesch M."/>
            <person name="Goldberg J."/>
            <person name="Griggs A."/>
            <person name="Gujja S."/>
            <person name="Heilman E."/>
            <person name="Heiman D."/>
            <person name="Howarth C."/>
            <person name="Mehta T."/>
            <person name="Neiman D."/>
            <person name="Pearson M."/>
            <person name="Roberts A."/>
            <person name="Saif S."/>
            <person name="Shea T."/>
            <person name="Shenoy N."/>
            <person name="Sisk P."/>
            <person name="Stolte C."/>
            <person name="Sykes S."/>
            <person name="White J."/>
            <person name="Yandava C."/>
            <person name="Haas B."/>
            <person name="Nusbaum C."/>
            <person name="Birren B."/>
        </authorList>
    </citation>
    <scope>NUCLEOTIDE SEQUENCE</scope>
    <source>
        <strain evidence="2">ATCC 30864</strain>
    </source>
</reference>
<protein>
    <submittedName>
        <fullName evidence="1">Uncharacterized protein</fullName>
    </submittedName>
</protein>
<dbReference type="AlphaFoldDB" id="A0A0D2VKU1"/>
<name>A0A0D2VKU1_CAPO3</name>
<evidence type="ECO:0000313" key="2">
    <source>
        <dbReference type="Proteomes" id="UP000008743"/>
    </source>
</evidence>
<dbReference type="EMBL" id="KE346361">
    <property type="protein sequence ID" value="KJE90672.1"/>
    <property type="molecule type" value="Genomic_DNA"/>
</dbReference>
<dbReference type="Proteomes" id="UP000008743">
    <property type="component" value="Unassembled WGS sequence"/>
</dbReference>
<sequence>MMMMMTTICWQTPSAHLVLHTCWCEKRVQGTVLGMRRPIEEAQAPRRQQAGIPHETQWPVPRQEDSIDLLAATPLAGVARGRRRFPRVRCYLNCRGDVLTPTGRGAAGPRGPRPCHAWLRGALR</sequence>
<dbReference type="InParanoid" id="A0A0D2VKU1"/>
<keyword evidence="2" id="KW-1185">Reference proteome</keyword>
<gene>
    <name evidence="1" type="ORF">CAOG_009479</name>
</gene>
<organism evidence="1 2">
    <name type="scientific">Capsaspora owczarzaki (strain ATCC 30864)</name>
    <dbReference type="NCBI Taxonomy" id="595528"/>
    <lineage>
        <taxon>Eukaryota</taxon>
        <taxon>Filasterea</taxon>
        <taxon>Capsaspora</taxon>
    </lineage>
</organism>
<proteinExistence type="predicted"/>